<accession>A0ACD4CW50</accession>
<dbReference type="EMBL" id="CP104970">
    <property type="protein sequence ID" value="UXN57804.1"/>
    <property type="molecule type" value="Genomic_DNA"/>
</dbReference>
<name>A0ACD4CW50_9HYPH</name>
<evidence type="ECO:0000313" key="2">
    <source>
        <dbReference type="Proteomes" id="UP001061991"/>
    </source>
</evidence>
<geneLocation type="plasmid" evidence="1 2">
    <name>p_unnamed3</name>
</geneLocation>
<proteinExistence type="predicted"/>
<dbReference type="Proteomes" id="UP001061991">
    <property type="component" value="Plasmid p_unnamed3"/>
</dbReference>
<sequence length="265" mass="29200">MTTNRYSTSYRMNRVFRDDRAALIVPIDHGLVWGRVPSLEAPVNVMRRFLSEDITGFMVSTGIVKASEVDLARAPAMSRVLAIDAFWPTSASETGTGAIVTSVEDAVRMGVDCVKLLLPWNVNDVEKVQYCKRIGEVVSEASKWHIPVMVEPVFLNMPRSPEIIEKELEVARIGYDLGADIIKITFPGPDATAKLCDELDIPVVVAGGPLSGDMASTLRDVEDAISAGAQGVVVGRKVWQRPPEEASQVIAEMARITREKYSRRW</sequence>
<reference evidence="1" key="1">
    <citation type="submission" date="2022-09" db="EMBL/GenBank/DDBJ databases">
        <title>Interaction between co-microsymbionts with complementary sets of symbiotic genes in legume-rhizobium systems.</title>
        <authorList>
            <person name="Safronova V."/>
            <person name="Sazanova A."/>
            <person name="Afonin A."/>
            <person name="Chirak E."/>
        </authorList>
    </citation>
    <scope>NUCLEOTIDE SEQUENCE</scope>
    <source>
        <strain evidence="1">A18/3m</strain>
    </source>
</reference>
<organism evidence="1 2">
    <name type="scientific">Phyllobacterium zundukense</name>
    <dbReference type="NCBI Taxonomy" id="1867719"/>
    <lineage>
        <taxon>Bacteria</taxon>
        <taxon>Pseudomonadati</taxon>
        <taxon>Pseudomonadota</taxon>
        <taxon>Alphaproteobacteria</taxon>
        <taxon>Hyphomicrobiales</taxon>
        <taxon>Phyllobacteriaceae</taxon>
        <taxon>Phyllobacterium</taxon>
    </lineage>
</organism>
<keyword evidence="2" id="KW-1185">Reference proteome</keyword>
<keyword evidence="1" id="KW-0614">Plasmid</keyword>
<evidence type="ECO:0000313" key="1">
    <source>
        <dbReference type="EMBL" id="UXN57804.1"/>
    </source>
</evidence>
<gene>
    <name evidence="1" type="ORF">N8E88_03130</name>
</gene>
<protein>
    <submittedName>
        <fullName evidence="1">Deoxyribose-phosphate aldolase</fullName>
    </submittedName>
</protein>